<feature type="compositionally biased region" description="Polar residues" evidence="2">
    <location>
        <begin position="139"/>
        <end position="149"/>
    </location>
</feature>
<dbReference type="GO" id="GO:0045505">
    <property type="term" value="F:dynein intermediate chain binding"/>
    <property type="evidence" value="ECO:0007669"/>
    <property type="project" value="TreeGrafter"/>
</dbReference>
<name>A0A210Q853_MIZYE</name>
<gene>
    <name evidence="4" type="ORF">KP79_PYT16704</name>
</gene>
<dbReference type="GO" id="GO:0005868">
    <property type="term" value="C:cytoplasmic dynein complex"/>
    <property type="evidence" value="ECO:0007669"/>
    <property type="project" value="TreeGrafter"/>
</dbReference>
<proteinExistence type="inferred from homology"/>
<comment type="caution">
    <text evidence="4">The sequence shown here is derived from an EMBL/GenBank/DDBJ whole genome shotgun (WGS) entry which is preliminary data.</text>
</comment>
<dbReference type="CDD" id="cd21451">
    <property type="entry name" value="DLC-like_TCTEX1D"/>
    <property type="match status" value="1"/>
</dbReference>
<dbReference type="OrthoDB" id="10248487at2759"/>
<keyword evidence="5" id="KW-1185">Reference proteome</keyword>
<dbReference type="GO" id="GO:0005737">
    <property type="term" value="C:cytoplasm"/>
    <property type="evidence" value="ECO:0007669"/>
    <property type="project" value="TreeGrafter"/>
</dbReference>
<accession>A0A210Q853</accession>
<evidence type="ECO:0000256" key="2">
    <source>
        <dbReference type="SAM" id="MobiDB-lite"/>
    </source>
</evidence>
<sequence>MIWLVISLAAPLDSTTGIQGKQTMATQGTTPYETRVAESSKGNQATSFFKTALEYEDYKNESLGSSSDPNKPTKRQPDSKKATKKQSDSSTDSKKQTIMQPDSSEPNAQTILTRMTAHLHVQSPILASVVNTGEKKASSTHGTPPSNKMLSLLRREKSTTSQEGDTGAGNMMQLIKLRNIARNVKNIQHDRQKRLENTGNETIYIKFRKFDHKEAEESMKDALKSGLQHVVYEPKRCKSLSLQLSDRIRNSMKRLQFPRYKFVSFVTIGQKGTQDVVIASRCVWNTDDDNYASVRFENKTLFATAVVFALLQE</sequence>
<keyword evidence="3" id="KW-0732">Signal</keyword>
<feature type="compositionally biased region" description="Basic and acidic residues" evidence="2">
    <location>
        <begin position="75"/>
        <end position="95"/>
    </location>
</feature>
<dbReference type="STRING" id="6573.A0A210Q853"/>
<reference evidence="4 5" key="1">
    <citation type="journal article" date="2017" name="Nat. Ecol. Evol.">
        <title>Scallop genome provides insights into evolution of bilaterian karyotype and development.</title>
        <authorList>
            <person name="Wang S."/>
            <person name="Zhang J."/>
            <person name="Jiao W."/>
            <person name="Li J."/>
            <person name="Xun X."/>
            <person name="Sun Y."/>
            <person name="Guo X."/>
            <person name="Huan P."/>
            <person name="Dong B."/>
            <person name="Zhang L."/>
            <person name="Hu X."/>
            <person name="Sun X."/>
            <person name="Wang J."/>
            <person name="Zhao C."/>
            <person name="Wang Y."/>
            <person name="Wang D."/>
            <person name="Huang X."/>
            <person name="Wang R."/>
            <person name="Lv J."/>
            <person name="Li Y."/>
            <person name="Zhang Z."/>
            <person name="Liu B."/>
            <person name="Lu W."/>
            <person name="Hui Y."/>
            <person name="Liang J."/>
            <person name="Zhou Z."/>
            <person name="Hou R."/>
            <person name="Li X."/>
            <person name="Liu Y."/>
            <person name="Li H."/>
            <person name="Ning X."/>
            <person name="Lin Y."/>
            <person name="Zhao L."/>
            <person name="Xing Q."/>
            <person name="Dou J."/>
            <person name="Li Y."/>
            <person name="Mao J."/>
            <person name="Guo H."/>
            <person name="Dou H."/>
            <person name="Li T."/>
            <person name="Mu C."/>
            <person name="Jiang W."/>
            <person name="Fu Q."/>
            <person name="Fu X."/>
            <person name="Miao Y."/>
            <person name="Liu J."/>
            <person name="Yu Q."/>
            <person name="Li R."/>
            <person name="Liao H."/>
            <person name="Li X."/>
            <person name="Kong Y."/>
            <person name="Jiang Z."/>
            <person name="Chourrout D."/>
            <person name="Li R."/>
            <person name="Bao Z."/>
        </authorList>
    </citation>
    <scope>NUCLEOTIDE SEQUENCE [LARGE SCALE GENOMIC DNA]</scope>
    <source>
        <strain evidence="4 5">PY_sf001</strain>
    </source>
</reference>
<dbReference type="PANTHER" id="PTHR21255:SF65">
    <property type="entry name" value="TCTEX1 DOMAIN-CONTAINING PROTEIN 2"/>
    <property type="match status" value="1"/>
</dbReference>
<dbReference type="Pfam" id="PF03645">
    <property type="entry name" value="Tctex-1"/>
    <property type="match status" value="1"/>
</dbReference>
<dbReference type="GO" id="GO:0007018">
    <property type="term" value="P:microtubule-based movement"/>
    <property type="evidence" value="ECO:0007669"/>
    <property type="project" value="TreeGrafter"/>
</dbReference>
<dbReference type="EMBL" id="NEDP02004652">
    <property type="protein sequence ID" value="OWF44911.1"/>
    <property type="molecule type" value="Genomic_DNA"/>
</dbReference>
<feature type="compositionally biased region" description="Polar residues" evidence="2">
    <location>
        <begin position="98"/>
        <end position="107"/>
    </location>
</feature>
<feature type="signal peptide" evidence="3">
    <location>
        <begin position="1"/>
        <end position="17"/>
    </location>
</feature>
<comment type="similarity">
    <text evidence="1">Belongs to the dynein light chain Tctex-type family.</text>
</comment>
<dbReference type="PANTHER" id="PTHR21255">
    <property type="entry name" value="T-COMPLEX-ASSOCIATED-TESTIS-EXPRESSED 1/ DYNEIN LIGHT CHAIN"/>
    <property type="match status" value="1"/>
</dbReference>
<evidence type="ECO:0000313" key="5">
    <source>
        <dbReference type="Proteomes" id="UP000242188"/>
    </source>
</evidence>
<feature type="chain" id="PRO_5012803932" evidence="3">
    <location>
        <begin position="18"/>
        <end position="313"/>
    </location>
</feature>
<dbReference type="InterPro" id="IPR005334">
    <property type="entry name" value="Tctex-1-like"/>
</dbReference>
<dbReference type="InterPro" id="IPR038586">
    <property type="entry name" value="Tctex-1-like_sf"/>
</dbReference>
<dbReference type="AlphaFoldDB" id="A0A210Q853"/>
<evidence type="ECO:0000256" key="3">
    <source>
        <dbReference type="SAM" id="SignalP"/>
    </source>
</evidence>
<evidence type="ECO:0000256" key="1">
    <source>
        <dbReference type="ARBA" id="ARBA00005361"/>
    </source>
</evidence>
<protein>
    <submittedName>
        <fullName evidence="4">Tctex1 domain-containing protein 1</fullName>
    </submittedName>
</protein>
<dbReference type="Gene3D" id="3.30.1140.40">
    <property type="entry name" value="Tctex-1"/>
    <property type="match status" value="1"/>
</dbReference>
<feature type="region of interest" description="Disordered" evidence="2">
    <location>
        <begin position="60"/>
        <end position="107"/>
    </location>
</feature>
<feature type="region of interest" description="Disordered" evidence="2">
    <location>
        <begin position="131"/>
        <end position="150"/>
    </location>
</feature>
<organism evidence="4 5">
    <name type="scientific">Mizuhopecten yessoensis</name>
    <name type="common">Japanese scallop</name>
    <name type="synonym">Patinopecten yessoensis</name>
    <dbReference type="NCBI Taxonomy" id="6573"/>
    <lineage>
        <taxon>Eukaryota</taxon>
        <taxon>Metazoa</taxon>
        <taxon>Spiralia</taxon>
        <taxon>Lophotrochozoa</taxon>
        <taxon>Mollusca</taxon>
        <taxon>Bivalvia</taxon>
        <taxon>Autobranchia</taxon>
        <taxon>Pteriomorphia</taxon>
        <taxon>Pectinida</taxon>
        <taxon>Pectinoidea</taxon>
        <taxon>Pectinidae</taxon>
        <taxon>Mizuhopecten</taxon>
    </lineage>
</organism>
<dbReference type="Proteomes" id="UP000242188">
    <property type="component" value="Unassembled WGS sequence"/>
</dbReference>
<evidence type="ECO:0000313" key="4">
    <source>
        <dbReference type="EMBL" id="OWF44911.1"/>
    </source>
</evidence>